<keyword evidence="2" id="KW-1185">Reference proteome</keyword>
<accession>A0A0B7MZA3</accession>
<name>A0A0B7MZA3_9FUNG</name>
<dbReference type="Proteomes" id="UP000054107">
    <property type="component" value="Unassembled WGS sequence"/>
</dbReference>
<evidence type="ECO:0000313" key="1">
    <source>
        <dbReference type="EMBL" id="CEP08264.1"/>
    </source>
</evidence>
<reference evidence="1 2" key="1">
    <citation type="submission" date="2014-09" db="EMBL/GenBank/DDBJ databases">
        <authorList>
            <person name="Ellenberger Sabrina"/>
        </authorList>
    </citation>
    <scope>NUCLEOTIDE SEQUENCE [LARGE SCALE GENOMIC DNA]</scope>
    <source>
        <strain evidence="1 2">CBS 412.66</strain>
    </source>
</reference>
<dbReference type="OrthoDB" id="2299650at2759"/>
<proteinExistence type="predicted"/>
<protein>
    <submittedName>
        <fullName evidence="1">Uncharacterized protein</fullName>
    </submittedName>
</protein>
<gene>
    <name evidence="1" type="primary">PARPA_01575.1 scaffold 1359</name>
</gene>
<sequence length="96" mass="11053">MTSNSNTTYNQPLLNYEEKYGHQTCEHETSLLTICMQFESRSHVVKQLDLRIQADFPATLTYRLGISKQLAKSMRPAFQHGIGPHRLAKVLRVLHI</sequence>
<dbReference type="AlphaFoldDB" id="A0A0B7MZA3"/>
<evidence type="ECO:0000313" key="2">
    <source>
        <dbReference type="Proteomes" id="UP000054107"/>
    </source>
</evidence>
<dbReference type="EMBL" id="LN719426">
    <property type="protein sequence ID" value="CEP08264.1"/>
    <property type="molecule type" value="Genomic_DNA"/>
</dbReference>
<organism evidence="1 2">
    <name type="scientific">Parasitella parasitica</name>
    <dbReference type="NCBI Taxonomy" id="35722"/>
    <lineage>
        <taxon>Eukaryota</taxon>
        <taxon>Fungi</taxon>
        <taxon>Fungi incertae sedis</taxon>
        <taxon>Mucoromycota</taxon>
        <taxon>Mucoromycotina</taxon>
        <taxon>Mucoromycetes</taxon>
        <taxon>Mucorales</taxon>
        <taxon>Mucorineae</taxon>
        <taxon>Mucoraceae</taxon>
        <taxon>Parasitella</taxon>
    </lineage>
</organism>